<dbReference type="Proteomes" id="UP000199647">
    <property type="component" value="Unassembled WGS sequence"/>
</dbReference>
<dbReference type="RefSeq" id="WP_092496245.1">
    <property type="nucleotide sequence ID" value="NZ_FOFG01000005.1"/>
</dbReference>
<protein>
    <recommendedName>
        <fullName evidence="5">DUF2628 domain-containing protein</fullName>
    </recommendedName>
</protein>
<reference evidence="3 4" key="1">
    <citation type="submission" date="2016-10" db="EMBL/GenBank/DDBJ databases">
        <authorList>
            <person name="de Groot N.N."/>
        </authorList>
    </citation>
    <scope>NUCLEOTIDE SEQUENCE [LARGE SCALE GENOMIC DNA]</scope>
    <source>
        <strain evidence="3 4">A52C2</strain>
    </source>
</reference>
<dbReference type="InterPro" id="IPR024399">
    <property type="entry name" value="DUF2628"/>
</dbReference>
<dbReference type="OrthoDB" id="7285394at2"/>
<proteinExistence type="predicted"/>
<name>A0A1H9GP13_9HYPH</name>
<feature type="transmembrane region" description="Helical" evidence="2">
    <location>
        <begin position="33"/>
        <end position="51"/>
    </location>
</feature>
<feature type="transmembrane region" description="Helical" evidence="2">
    <location>
        <begin position="57"/>
        <end position="87"/>
    </location>
</feature>
<evidence type="ECO:0000256" key="2">
    <source>
        <dbReference type="SAM" id="Phobius"/>
    </source>
</evidence>
<keyword evidence="4" id="KW-1185">Reference proteome</keyword>
<dbReference type="Pfam" id="PF10947">
    <property type="entry name" value="DUF2628"/>
    <property type="match status" value="1"/>
</dbReference>
<keyword evidence="2" id="KW-0472">Membrane</keyword>
<evidence type="ECO:0008006" key="5">
    <source>
        <dbReference type="Google" id="ProtNLM"/>
    </source>
</evidence>
<evidence type="ECO:0000313" key="4">
    <source>
        <dbReference type="Proteomes" id="UP000199647"/>
    </source>
</evidence>
<gene>
    <name evidence="3" type="ORF">SAMN05216548_105102</name>
</gene>
<feature type="region of interest" description="Disordered" evidence="1">
    <location>
        <begin position="133"/>
        <end position="155"/>
    </location>
</feature>
<evidence type="ECO:0000256" key="1">
    <source>
        <dbReference type="SAM" id="MobiDB-lite"/>
    </source>
</evidence>
<dbReference type="AlphaFoldDB" id="A0A1H9GP13"/>
<organism evidence="3 4">
    <name type="scientific">Faunimonas pinastri</name>
    <dbReference type="NCBI Taxonomy" id="1855383"/>
    <lineage>
        <taxon>Bacteria</taxon>
        <taxon>Pseudomonadati</taxon>
        <taxon>Pseudomonadota</taxon>
        <taxon>Alphaproteobacteria</taxon>
        <taxon>Hyphomicrobiales</taxon>
        <taxon>Afifellaceae</taxon>
        <taxon>Faunimonas</taxon>
    </lineage>
</organism>
<accession>A0A1H9GP13</accession>
<dbReference type="EMBL" id="FOFG01000005">
    <property type="protein sequence ID" value="SEQ51773.1"/>
    <property type="molecule type" value="Genomic_DNA"/>
</dbReference>
<sequence length="174" mass="19229">MKIFTIHTPPGTTGDVPLSAGEAERVRFVKDGFSWPAFFFGFLWFLWHRLWLGLLGYVVYLVLLGVLAQFTGGFGGILIAFLAKLFLGFQANEIRRWSLRRRGWRETGGIAAGSLGEAEVRYFARPASSRATVEEEASASSNGAPPPVRPPLSIWRGRADEDNRVVGLFPEAEG</sequence>
<keyword evidence="2" id="KW-0812">Transmembrane</keyword>
<evidence type="ECO:0000313" key="3">
    <source>
        <dbReference type="EMBL" id="SEQ51773.1"/>
    </source>
</evidence>
<keyword evidence="2" id="KW-1133">Transmembrane helix</keyword>
<dbReference type="STRING" id="1855383.SAMN05216548_105102"/>